<protein>
    <submittedName>
        <fullName evidence="1">Uncharacterized protein</fullName>
    </submittedName>
</protein>
<name>N1W4T6_9LEPT</name>
<comment type="caution">
    <text evidence="1">The sequence shown here is derived from an EMBL/GenBank/DDBJ whole genome shotgun (WGS) entry which is preliminary data.</text>
</comment>
<dbReference type="AlphaFoldDB" id="N1W4T6"/>
<proteinExistence type="predicted"/>
<gene>
    <name evidence="1" type="ORF">LEP1GSC199_2615</name>
</gene>
<evidence type="ECO:0000313" key="1">
    <source>
        <dbReference type="EMBL" id="EMY69998.1"/>
    </source>
</evidence>
<organism evidence="1 2">
    <name type="scientific">Leptospira vanthielii serovar Holland str. Waz Holland = ATCC 700522</name>
    <dbReference type="NCBI Taxonomy" id="1218591"/>
    <lineage>
        <taxon>Bacteria</taxon>
        <taxon>Pseudomonadati</taxon>
        <taxon>Spirochaetota</taxon>
        <taxon>Spirochaetia</taxon>
        <taxon>Leptospirales</taxon>
        <taxon>Leptospiraceae</taxon>
        <taxon>Leptospira</taxon>
    </lineage>
</organism>
<sequence length="37" mass="4292">MGIVLRISKIFPEFGVHIVLNSFQFPKWFILSLVADE</sequence>
<dbReference type="Proteomes" id="UP000012227">
    <property type="component" value="Unassembled WGS sequence"/>
</dbReference>
<reference evidence="1 2" key="1">
    <citation type="submission" date="2013-03" db="EMBL/GenBank/DDBJ databases">
        <authorList>
            <person name="Harkins D.M."/>
            <person name="Durkin A.S."/>
            <person name="Brinkac L.M."/>
            <person name="Haft D.H."/>
            <person name="Selengut J.D."/>
            <person name="Sanka R."/>
            <person name="DePew J."/>
            <person name="Purushe J."/>
            <person name="Galloway R.L."/>
            <person name="Vinetz J.M."/>
            <person name="Sutton G.G."/>
            <person name="Nierman W.C."/>
            <person name="Fouts D.E."/>
        </authorList>
    </citation>
    <scope>NUCLEOTIDE SEQUENCE [LARGE SCALE GENOMIC DNA]</scope>
    <source>
        <strain evidence="1 2">Waz Holland</strain>
    </source>
</reference>
<accession>N1W4T6</accession>
<evidence type="ECO:0000313" key="2">
    <source>
        <dbReference type="Proteomes" id="UP000012227"/>
    </source>
</evidence>
<dbReference type="EMBL" id="AOGY02000042">
    <property type="protein sequence ID" value="EMY69998.1"/>
    <property type="molecule type" value="Genomic_DNA"/>
</dbReference>